<gene>
    <name evidence="1" type="ORF">LLUT_LOCUS13798</name>
</gene>
<name>A0AAV1WTZ1_LUPLU</name>
<reference evidence="1 2" key="1">
    <citation type="submission" date="2024-03" db="EMBL/GenBank/DDBJ databases">
        <authorList>
            <person name="Martinez-Hernandez J."/>
        </authorList>
    </citation>
    <scope>NUCLEOTIDE SEQUENCE [LARGE SCALE GENOMIC DNA]</scope>
</reference>
<comment type="caution">
    <text evidence="1">The sequence shown here is derived from an EMBL/GenBank/DDBJ whole genome shotgun (WGS) entry which is preliminary data.</text>
</comment>
<keyword evidence="2" id="KW-1185">Reference proteome</keyword>
<accession>A0AAV1WTZ1</accession>
<sequence>MLNFEALEEWDCPHRFKYKDLHMATKGFKESELLGVGGFGVDTKETNVITISAE</sequence>
<dbReference type="AlphaFoldDB" id="A0AAV1WTZ1"/>
<dbReference type="EMBL" id="CAXHTB010000009">
    <property type="protein sequence ID" value="CAL0312738.1"/>
    <property type="molecule type" value="Genomic_DNA"/>
</dbReference>
<evidence type="ECO:0000313" key="2">
    <source>
        <dbReference type="Proteomes" id="UP001497480"/>
    </source>
</evidence>
<evidence type="ECO:0000313" key="1">
    <source>
        <dbReference type="EMBL" id="CAL0312738.1"/>
    </source>
</evidence>
<dbReference type="Gene3D" id="3.30.200.20">
    <property type="entry name" value="Phosphorylase Kinase, domain 1"/>
    <property type="match status" value="1"/>
</dbReference>
<organism evidence="1 2">
    <name type="scientific">Lupinus luteus</name>
    <name type="common">European yellow lupine</name>
    <dbReference type="NCBI Taxonomy" id="3873"/>
    <lineage>
        <taxon>Eukaryota</taxon>
        <taxon>Viridiplantae</taxon>
        <taxon>Streptophyta</taxon>
        <taxon>Embryophyta</taxon>
        <taxon>Tracheophyta</taxon>
        <taxon>Spermatophyta</taxon>
        <taxon>Magnoliopsida</taxon>
        <taxon>eudicotyledons</taxon>
        <taxon>Gunneridae</taxon>
        <taxon>Pentapetalae</taxon>
        <taxon>rosids</taxon>
        <taxon>fabids</taxon>
        <taxon>Fabales</taxon>
        <taxon>Fabaceae</taxon>
        <taxon>Papilionoideae</taxon>
        <taxon>50 kb inversion clade</taxon>
        <taxon>genistoids sensu lato</taxon>
        <taxon>core genistoids</taxon>
        <taxon>Genisteae</taxon>
        <taxon>Lupinus</taxon>
    </lineage>
</organism>
<dbReference type="Proteomes" id="UP001497480">
    <property type="component" value="Unassembled WGS sequence"/>
</dbReference>
<protein>
    <submittedName>
        <fullName evidence="1">Uncharacterized protein</fullName>
    </submittedName>
</protein>
<proteinExistence type="predicted"/>